<dbReference type="OrthoDB" id="7554969at2759"/>
<organism evidence="2 3">
    <name type="scientific">Pogonomyrmex barbatus</name>
    <name type="common">red harvester ant</name>
    <dbReference type="NCBI Taxonomy" id="144034"/>
    <lineage>
        <taxon>Eukaryota</taxon>
        <taxon>Metazoa</taxon>
        <taxon>Ecdysozoa</taxon>
        <taxon>Arthropoda</taxon>
        <taxon>Hexapoda</taxon>
        <taxon>Insecta</taxon>
        <taxon>Pterygota</taxon>
        <taxon>Neoptera</taxon>
        <taxon>Endopterygota</taxon>
        <taxon>Hymenoptera</taxon>
        <taxon>Apocrita</taxon>
        <taxon>Aculeata</taxon>
        <taxon>Formicoidea</taxon>
        <taxon>Formicidae</taxon>
        <taxon>Myrmicinae</taxon>
        <taxon>Pogonomyrmex</taxon>
    </lineage>
</organism>
<feature type="compositionally biased region" description="Basic and acidic residues" evidence="1">
    <location>
        <begin position="1"/>
        <end position="13"/>
    </location>
</feature>
<feature type="compositionally biased region" description="Acidic residues" evidence="1">
    <location>
        <begin position="71"/>
        <end position="84"/>
    </location>
</feature>
<dbReference type="GeneID" id="105424010"/>
<protein>
    <submittedName>
        <fullName evidence="3">Uncharacterized protein LOC105424010</fullName>
    </submittedName>
</protein>
<name>A0A6I9W1T8_9HYME</name>
<keyword evidence="2" id="KW-1185">Reference proteome</keyword>
<evidence type="ECO:0000256" key="1">
    <source>
        <dbReference type="SAM" id="MobiDB-lite"/>
    </source>
</evidence>
<reference evidence="3" key="1">
    <citation type="submission" date="2025-08" db="UniProtKB">
        <authorList>
            <consortium name="RefSeq"/>
        </authorList>
    </citation>
    <scope>IDENTIFICATION</scope>
</reference>
<feature type="region of interest" description="Disordered" evidence="1">
    <location>
        <begin position="1"/>
        <end position="121"/>
    </location>
</feature>
<dbReference type="AlphaFoldDB" id="A0A6I9W1T8"/>
<feature type="compositionally biased region" description="Polar residues" evidence="1">
    <location>
        <begin position="94"/>
        <end position="106"/>
    </location>
</feature>
<dbReference type="Proteomes" id="UP000504615">
    <property type="component" value="Unplaced"/>
</dbReference>
<feature type="compositionally biased region" description="Polar residues" evidence="1">
    <location>
        <begin position="47"/>
        <end position="64"/>
    </location>
</feature>
<dbReference type="RefSeq" id="XP_011632335.1">
    <property type="nucleotide sequence ID" value="XM_011634033.2"/>
</dbReference>
<evidence type="ECO:0000313" key="2">
    <source>
        <dbReference type="Proteomes" id="UP000504615"/>
    </source>
</evidence>
<evidence type="ECO:0000313" key="3">
    <source>
        <dbReference type="RefSeq" id="XP_011632335.1"/>
    </source>
</evidence>
<feature type="compositionally biased region" description="Basic and acidic residues" evidence="1">
    <location>
        <begin position="399"/>
        <end position="417"/>
    </location>
</feature>
<feature type="compositionally biased region" description="Low complexity" evidence="1">
    <location>
        <begin position="107"/>
        <end position="117"/>
    </location>
</feature>
<feature type="region of interest" description="Disordered" evidence="1">
    <location>
        <begin position="379"/>
        <end position="439"/>
    </location>
</feature>
<dbReference type="KEGG" id="pbar:105424010"/>
<gene>
    <name evidence="3" type="primary">LOC105424010</name>
</gene>
<sequence length="439" mass="50558">MNEESNKGKRPATEDTLDQLMIDATNTENENEEWKTVERKKKKARKQFSQTEKCAGETNNPNGSKTRDIGEDQSEEEMETEGEGDTLPTAGCNKGSQSVSSSEIQQTNNMNNMTTSNEQRKREAYVREDGVLKHISEIDVSKVSRRLEFEENFRSNYKVTLRIMERAGTAKKDANSAIKKINEDKEKDGYRAGIENRDTCFKGVVPLYLDSIMDFYDLLTKPEDVVRIERMMRRRWNKEENKVEFEPVDSVIITFKGNQPRDKISFFNDLAVLRVRSYVAPVMQCYKCFRYGHRKIHCKSEECCINCGEKAHGHCDKPTKCRNCGEGHKSTDRKCDVYERNQRIKKVMAYNNASYKEAIEILEGSEEGPTEIYDRYEKPNNWPLLSRPGQRANQRQKPLYRDEMIGKENNRKGKGMEGETGGADDTSSDDLPYLTIPDS</sequence>
<proteinExistence type="predicted"/>
<accession>A0A6I9W1T8</accession>